<dbReference type="PANTHER" id="PTHR13116">
    <property type="entry name" value="ER MEMBRANE PROTEIN COMPLEX SUBUNIT 3"/>
    <property type="match status" value="1"/>
</dbReference>
<evidence type="ECO:0000256" key="4">
    <source>
        <dbReference type="ARBA" id="ARBA00022692"/>
    </source>
</evidence>
<name>I0ZAD8_COCSC</name>
<keyword evidence="4 8" id="KW-0812">Transmembrane</keyword>
<feature type="transmembrane region" description="Helical" evidence="8">
    <location>
        <begin position="15"/>
        <end position="34"/>
    </location>
</feature>
<sequence>MGAQDILLDRDVRDWVLVPLTISIFLMMLIRQYATQALMGGSSQQKVDLKEVKEKQALARSQLLRQGYAFLPEGAFKQRVKYFAAKETGVFSQKSEQKSAQEQMMTNPDMMSGMMKQNLLHDLFWCAAQIAMGTFVSYFFSGFILGKIPFPLSPSFRLMLQRGVDLPSLDVTYFTSLSYYILLLFGLRGVFMLFFRENTIDETQMYRQQMGMGGGANPMAAMTGGDPTKALETERAALDMVEHKWRLETAEESAAIVLKERLKKLPARLK</sequence>
<dbReference type="PIRSF" id="PIRSF010045">
    <property type="entry name" value="DUF850_TM_euk"/>
    <property type="match status" value="1"/>
</dbReference>
<dbReference type="RefSeq" id="XP_005652151.1">
    <property type="nucleotide sequence ID" value="XM_005652094.1"/>
</dbReference>
<gene>
    <name evidence="9" type="ORF">COCSUDRAFT_11051</name>
</gene>
<evidence type="ECO:0000256" key="1">
    <source>
        <dbReference type="ARBA" id="ARBA00004141"/>
    </source>
</evidence>
<evidence type="ECO:0000256" key="8">
    <source>
        <dbReference type="SAM" id="Phobius"/>
    </source>
</evidence>
<dbReference type="EMBL" id="AGSI01000001">
    <property type="protein sequence ID" value="EIE27607.1"/>
    <property type="molecule type" value="Genomic_DNA"/>
</dbReference>
<dbReference type="PANTHER" id="PTHR13116:SF5">
    <property type="entry name" value="ER MEMBRANE PROTEIN COMPLEX SUBUNIT 3"/>
    <property type="match status" value="1"/>
</dbReference>
<dbReference type="InterPro" id="IPR002809">
    <property type="entry name" value="EMC3/TMCO1"/>
</dbReference>
<comment type="subcellular location">
    <subcellularLocation>
        <location evidence="1">Membrane</location>
        <topology evidence="1">Multi-pass membrane protein</topology>
    </subcellularLocation>
</comment>
<keyword evidence="10" id="KW-1185">Reference proteome</keyword>
<dbReference type="eggNOG" id="KOG3188">
    <property type="taxonomic scope" value="Eukaryota"/>
</dbReference>
<evidence type="ECO:0000256" key="5">
    <source>
        <dbReference type="ARBA" id="ARBA00022989"/>
    </source>
</evidence>
<evidence type="ECO:0000256" key="3">
    <source>
        <dbReference type="ARBA" id="ARBA00020822"/>
    </source>
</evidence>
<feature type="transmembrane region" description="Helical" evidence="8">
    <location>
        <begin position="177"/>
        <end position="195"/>
    </location>
</feature>
<evidence type="ECO:0000256" key="6">
    <source>
        <dbReference type="ARBA" id="ARBA00023136"/>
    </source>
</evidence>
<dbReference type="Pfam" id="PF01956">
    <property type="entry name" value="EMC3_TMCO1"/>
    <property type="match status" value="1"/>
</dbReference>
<comment type="caution">
    <text evidence="9">The sequence shown here is derived from an EMBL/GenBank/DDBJ whole genome shotgun (WGS) entry which is preliminary data.</text>
</comment>
<accession>I0ZAD8</accession>
<evidence type="ECO:0000313" key="10">
    <source>
        <dbReference type="Proteomes" id="UP000007264"/>
    </source>
</evidence>
<dbReference type="Proteomes" id="UP000007264">
    <property type="component" value="Unassembled WGS sequence"/>
</dbReference>
<reference evidence="9 10" key="1">
    <citation type="journal article" date="2012" name="Genome Biol.">
        <title>The genome of the polar eukaryotic microalga coccomyxa subellipsoidea reveals traits of cold adaptation.</title>
        <authorList>
            <person name="Blanc G."/>
            <person name="Agarkova I."/>
            <person name="Grimwood J."/>
            <person name="Kuo A."/>
            <person name="Brueggeman A."/>
            <person name="Dunigan D."/>
            <person name="Gurnon J."/>
            <person name="Ladunga I."/>
            <person name="Lindquist E."/>
            <person name="Lucas S."/>
            <person name="Pangilinan J."/>
            <person name="Proschold T."/>
            <person name="Salamov A."/>
            <person name="Schmutz J."/>
            <person name="Weeks D."/>
            <person name="Yamada T."/>
            <person name="Claverie J.M."/>
            <person name="Grigoriev I."/>
            <person name="Van Etten J."/>
            <person name="Lomsadze A."/>
            <person name="Borodovsky M."/>
        </authorList>
    </citation>
    <scope>NUCLEOTIDE SEQUENCE [LARGE SCALE GENOMIC DNA]</scope>
    <source>
        <strain evidence="9 10">C-169</strain>
    </source>
</reference>
<protein>
    <recommendedName>
        <fullName evidence="3 7">ER membrane protein complex subunit 3</fullName>
    </recommendedName>
</protein>
<dbReference type="OrthoDB" id="6745403at2759"/>
<evidence type="ECO:0000256" key="2">
    <source>
        <dbReference type="ARBA" id="ARBA00005376"/>
    </source>
</evidence>
<feature type="transmembrane region" description="Helical" evidence="8">
    <location>
        <begin position="123"/>
        <end position="145"/>
    </location>
</feature>
<dbReference type="GeneID" id="17045622"/>
<dbReference type="AlphaFoldDB" id="I0ZAD8"/>
<keyword evidence="6 8" id="KW-0472">Membrane</keyword>
<evidence type="ECO:0000256" key="7">
    <source>
        <dbReference type="PIRNR" id="PIRNR010045"/>
    </source>
</evidence>
<keyword evidence="5 8" id="KW-1133">Transmembrane helix</keyword>
<dbReference type="InterPro" id="IPR008568">
    <property type="entry name" value="EMC3"/>
</dbReference>
<dbReference type="SMART" id="SM01415">
    <property type="entry name" value="DUF106"/>
    <property type="match status" value="1"/>
</dbReference>
<comment type="similarity">
    <text evidence="2 7">Belongs to the EMC3 family.</text>
</comment>
<proteinExistence type="inferred from homology"/>
<dbReference type="GO" id="GO:0034975">
    <property type="term" value="P:protein folding in endoplasmic reticulum"/>
    <property type="evidence" value="ECO:0007669"/>
    <property type="project" value="TreeGrafter"/>
</dbReference>
<evidence type="ECO:0000313" key="9">
    <source>
        <dbReference type="EMBL" id="EIE27607.1"/>
    </source>
</evidence>
<dbReference type="STRING" id="574566.I0ZAD8"/>
<organism evidence="9 10">
    <name type="scientific">Coccomyxa subellipsoidea (strain C-169)</name>
    <name type="common">Green microalga</name>
    <dbReference type="NCBI Taxonomy" id="574566"/>
    <lineage>
        <taxon>Eukaryota</taxon>
        <taxon>Viridiplantae</taxon>
        <taxon>Chlorophyta</taxon>
        <taxon>core chlorophytes</taxon>
        <taxon>Trebouxiophyceae</taxon>
        <taxon>Trebouxiophyceae incertae sedis</taxon>
        <taxon>Coccomyxaceae</taxon>
        <taxon>Coccomyxa</taxon>
        <taxon>Coccomyxa subellipsoidea</taxon>
    </lineage>
</organism>
<dbReference type="KEGG" id="csl:COCSUDRAFT_11051"/>
<dbReference type="GO" id="GO:0072546">
    <property type="term" value="C:EMC complex"/>
    <property type="evidence" value="ECO:0007669"/>
    <property type="project" value="TreeGrafter"/>
</dbReference>